<reference evidence="2" key="2">
    <citation type="journal article" date="2015" name="Data Brief">
        <title>Shoot transcriptome of the giant reed, Arundo donax.</title>
        <authorList>
            <person name="Barrero R.A."/>
            <person name="Guerrero F.D."/>
            <person name="Moolhuijzen P."/>
            <person name="Goolsby J.A."/>
            <person name="Tidwell J."/>
            <person name="Bellgard S.E."/>
            <person name="Bellgard M.I."/>
        </authorList>
    </citation>
    <scope>NUCLEOTIDE SEQUENCE</scope>
    <source>
        <tissue evidence="2">Shoot tissue taken approximately 20 cm above the soil surface</tissue>
    </source>
</reference>
<proteinExistence type="predicted"/>
<reference evidence="2" key="1">
    <citation type="submission" date="2014-09" db="EMBL/GenBank/DDBJ databases">
        <authorList>
            <person name="Magalhaes I.L.F."/>
            <person name="Oliveira U."/>
            <person name="Santos F.R."/>
            <person name="Vidigal T.H.D.A."/>
            <person name="Brescovit A.D."/>
            <person name="Santos A.J."/>
        </authorList>
    </citation>
    <scope>NUCLEOTIDE SEQUENCE</scope>
    <source>
        <tissue evidence="2">Shoot tissue taken approximately 20 cm above the soil surface</tissue>
    </source>
</reference>
<dbReference type="EMBL" id="GBRH01223524">
    <property type="protein sequence ID" value="JAD74371.1"/>
    <property type="molecule type" value="Transcribed_RNA"/>
</dbReference>
<dbReference type="AlphaFoldDB" id="A0A0A9CFK1"/>
<name>A0A0A9CFK1_ARUDO</name>
<feature type="region of interest" description="Disordered" evidence="1">
    <location>
        <begin position="1"/>
        <end position="35"/>
    </location>
</feature>
<evidence type="ECO:0000256" key="1">
    <source>
        <dbReference type="SAM" id="MobiDB-lite"/>
    </source>
</evidence>
<evidence type="ECO:0000313" key="2">
    <source>
        <dbReference type="EMBL" id="JAD74371.1"/>
    </source>
</evidence>
<sequence length="35" mass="3976">MILQQGRGRGRSAGGIILSERNKRPKRHLHSPVLR</sequence>
<feature type="compositionally biased region" description="Basic residues" evidence="1">
    <location>
        <begin position="23"/>
        <end position="35"/>
    </location>
</feature>
<protein>
    <submittedName>
        <fullName evidence="2">Uncharacterized protein</fullName>
    </submittedName>
</protein>
<accession>A0A0A9CFK1</accession>
<organism evidence="2">
    <name type="scientific">Arundo donax</name>
    <name type="common">Giant reed</name>
    <name type="synonym">Donax arundinaceus</name>
    <dbReference type="NCBI Taxonomy" id="35708"/>
    <lineage>
        <taxon>Eukaryota</taxon>
        <taxon>Viridiplantae</taxon>
        <taxon>Streptophyta</taxon>
        <taxon>Embryophyta</taxon>
        <taxon>Tracheophyta</taxon>
        <taxon>Spermatophyta</taxon>
        <taxon>Magnoliopsida</taxon>
        <taxon>Liliopsida</taxon>
        <taxon>Poales</taxon>
        <taxon>Poaceae</taxon>
        <taxon>PACMAD clade</taxon>
        <taxon>Arundinoideae</taxon>
        <taxon>Arundineae</taxon>
        <taxon>Arundo</taxon>
    </lineage>
</organism>